<gene>
    <name evidence="1" type="ORF">V6N12_059660</name>
</gene>
<evidence type="ECO:0000313" key="1">
    <source>
        <dbReference type="EMBL" id="KAK8566124.1"/>
    </source>
</evidence>
<dbReference type="Gene3D" id="3.40.50.150">
    <property type="entry name" value="Vaccinia Virus protein VP39"/>
    <property type="match status" value="1"/>
</dbReference>
<sequence>MPEQPTADMVTATTTYFDVGMLLIVPDGKERTFREFQTLATQAGFSAFRPVWRAYNYWVMELFKNVNNSPQ</sequence>
<organism evidence="1 2">
    <name type="scientific">Hibiscus sabdariffa</name>
    <name type="common">roselle</name>
    <dbReference type="NCBI Taxonomy" id="183260"/>
    <lineage>
        <taxon>Eukaryota</taxon>
        <taxon>Viridiplantae</taxon>
        <taxon>Streptophyta</taxon>
        <taxon>Embryophyta</taxon>
        <taxon>Tracheophyta</taxon>
        <taxon>Spermatophyta</taxon>
        <taxon>Magnoliopsida</taxon>
        <taxon>eudicotyledons</taxon>
        <taxon>Gunneridae</taxon>
        <taxon>Pentapetalae</taxon>
        <taxon>rosids</taxon>
        <taxon>malvids</taxon>
        <taxon>Malvales</taxon>
        <taxon>Malvaceae</taxon>
        <taxon>Malvoideae</taxon>
        <taxon>Hibiscus</taxon>
    </lineage>
</organism>
<evidence type="ECO:0000313" key="2">
    <source>
        <dbReference type="Proteomes" id="UP001472677"/>
    </source>
</evidence>
<dbReference type="EMBL" id="JBBPBM010000010">
    <property type="protein sequence ID" value="KAK8566124.1"/>
    <property type="molecule type" value="Genomic_DNA"/>
</dbReference>
<reference evidence="1 2" key="1">
    <citation type="journal article" date="2024" name="G3 (Bethesda)">
        <title>Genome assembly of Hibiscus sabdariffa L. provides insights into metabolisms of medicinal natural products.</title>
        <authorList>
            <person name="Kim T."/>
        </authorList>
    </citation>
    <scope>NUCLEOTIDE SEQUENCE [LARGE SCALE GENOMIC DNA]</scope>
    <source>
        <strain evidence="1">TK-2024</strain>
        <tissue evidence="1">Old leaves</tissue>
    </source>
</reference>
<protein>
    <submittedName>
        <fullName evidence="1">Uncharacterized protein</fullName>
    </submittedName>
</protein>
<name>A0ABR2EVQ0_9ROSI</name>
<proteinExistence type="predicted"/>
<accession>A0ABR2EVQ0</accession>
<dbReference type="SUPFAM" id="SSF53335">
    <property type="entry name" value="S-adenosyl-L-methionine-dependent methyltransferases"/>
    <property type="match status" value="1"/>
</dbReference>
<dbReference type="Proteomes" id="UP001472677">
    <property type="component" value="Unassembled WGS sequence"/>
</dbReference>
<dbReference type="InterPro" id="IPR029063">
    <property type="entry name" value="SAM-dependent_MTases_sf"/>
</dbReference>
<comment type="caution">
    <text evidence="1">The sequence shown here is derived from an EMBL/GenBank/DDBJ whole genome shotgun (WGS) entry which is preliminary data.</text>
</comment>
<keyword evidence="2" id="KW-1185">Reference proteome</keyword>